<dbReference type="EMBL" id="AFZC02000002">
    <property type="protein sequence ID" value="EHL09602.1"/>
    <property type="molecule type" value="Genomic_DNA"/>
</dbReference>
<organism evidence="2 3">
    <name type="scientific">Oribacterium parvum ACB1</name>
    <dbReference type="NCBI Taxonomy" id="796943"/>
    <lineage>
        <taxon>Bacteria</taxon>
        <taxon>Bacillati</taxon>
        <taxon>Bacillota</taxon>
        <taxon>Clostridia</taxon>
        <taxon>Lachnospirales</taxon>
        <taxon>Lachnospiraceae</taxon>
        <taxon>Oribacterium</taxon>
    </lineage>
</organism>
<dbReference type="PATRIC" id="fig|796943.3.peg.2036"/>
<evidence type="ECO:0000313" key="2">
    <source>
        <dbReference type="EMBL" id="EHL09602.1"/>
    </source>
</evidence>
<name>G9WQE2_9FIRM</name>
<reference evidence="2" key="2">
    <citation type="submission" date="2013-03" db="EMBL/GenBank/DDBJ databases">
        <title>The Genome Sequence of Oribacterium sp. ACB1.</title>
        <authorList>
            <consortium name="The Broad Institute Genomics Platform"/>
            <consortium name="The Broad Institute Genome Sequencing Center for Infectious Disease"/>
            <person name="Earl A."/>
            <person name="Ward D."/>
            <person name="Feldgarden M."/>
            <person name="Gevers D."/>
            <person name="Sizova M."/>
            <person name="Hazen A."/>
            <person name="Epstein S."/>
            <person name="Walker B."/>
            <person name="Young S."/>
            <person name="Zeng Q."/>
            <person name="Gargeya S."/>
            <person name="Fitzgerald M."/>
            <person name="Haas B."/>
            <person name="Abouelleil A."/>
            <person name="Allen A.W."/>
            <person name="Alvarado L."/>
            <person name="Arachchi H.M."/>
            <person name="Berlin A.M."/>
            <person name="Chapman S.B."/>
            <person name="Gainer-Dewar J."/>
            <person name="Goldberg J."/>
            <person name="Griggs A."/>
            <person name="Gujja S."/>
            <person name="Hansen M."/>
            <person name="Howarth C."/>
            <person name="Imamovic A."/>
            <person name="Ireland A."/>
            <person name="Larimer J."/>
            <person name="McCowan C."/>
            <person name="Murphy C."/>
            <person name="Pearson M."/>
            <person name="Poon T.W."/>
            <person name="Priest M."/>
            <person name="Roberts A."/>
            <person name="Saif S."/>
            <person name="Shea T."/>
            <person name="Sisk P."/>
            <person name="Sykes S."/>
            <person name="Wortman J."/>
            <person name="Nusbaum C."/>
            <person name="Birren B."/>
        </authorList>
    </citation>
    <scope>NUCLEOTIDE SEQUENCE [LARGE SCALE GENOMIC DNA]</scope>
    <source>
        <strain evidence="2">ACB1</strain>
    </source>
</reference>
<evidence type="ECO:0008006" key="4">
    <source>
        <dbReference type="Google" id="ProtNLM"/>
    </source>
</evidence>
<evidence type="ECO:0000256" key="1">
    <source>
        <dbReference type="SAM" id="SignalP"/>
    </source>
</evidence>
<dbReference type="RefSeq" id="WP_009535420.1">
    <property type="nucleotide sequence ID" value="NZ_KE148312.1"/>
</dbReference>
<dbReference type="AlphaFoldDB" id="G9WQE2"/>
<comment type="caution">
    <text evidence="2">The sequence shown here is derived from an EMBL/GenBank/DDBJ whole genome shotgun (WGS) entry which is preliminary data.</text>
</comment>
<evidence type="ECO:0000313" key="3">
    <source>
        <dbReference type="Proteomes" id="UP000018461"/>
    </source>
</evidence>
<feature type="signal peptide" evidence="1">
    <location>
        <begin position="1"/>
        <end position="19"/>
    </location>
</feature>
<keyword evidence="1" id="KW-0732">Signal</keyword>
<dbReference type="STRING" id="796943.HMPREF9625_01575"/>
<keyword evidence="3" id="KW-1185">Reference proteome</keyword>
<dbReference type="HOGENOM" id="CLU_1193086_0_0_9"/>
<sequence>MKKKLALLLCTSLSLTLFACRGNNSHANSATSNIASAKNSGSSENDISSVKLAELLEQMCRDTKVPAHEIFELNKENFELYSFIKWTDGLEAACSEGQISTDAHSLVLIRANGTDTKAMAEAIAAKADPRKWICVGAEISKVLYTNNYVLMVMTYKDAYEGIKENFEKIIGEEAKVVEMKNSGNLG</sequence>
<accession>G9WQE2</accession>
<feature type="chain" id="PRO_5038431783" description="DUF4358 domain-containing protein" evidence="1">
    <location>
        <begin position="20"/>
        <end position="186"/>
    </location>
</feature>
<protein>
    <recommendedName>
        <fullName evidence="4">DUF4358 domain-containing protein</fullName>
    </recommendedName>
</protein>
<dbReference type="PROSITE" id="PS51257">
    <property type="entry name" value="PROKAR_LIPOPROTEIN"/>
    <property type="match status" value="1"/>
</dbReference>
<dbReference type="Proteomes" id="UP000018461">
    <property type="component" value="Unassembled WGS sequence"/>
</dbReference>
<reference evidence="2" key="1">
    <citation type="submission" date="2011-08" db="EMBL/GenBank/DDBJ databases">
        <authorList>
            <consortium name="The Broad Institute Genome Sequencing Platform"/>
            <person name="Earl A."/>
            <person name="Ward D."/>
            <person name="Feldgarden M."/>
            <person name="Gevers D."/>
            <person name="Sizova M."/>
            <person name="Hazen A."/>
            <person name="Epstein S."/>
            <person name="Young S.K."/>
            <person name="Zeng Q."/>
            <person name="Gargeya S."/>
            <person name="Fitzgerald M."/>
            <person name="Haas B."/>
            <person name="Abouelleil A."/>
            <person name="Alvarado L."/>
            <person name="Arachchi H.M."/>
            <person name="Berlin A."/>
            <person name="Brown A."/>
            <person name="Chapman S.B."/>
            <person name="Chen Z."/>
            <person name="Dunbar C."/>
            <person name="Freedman E."/>
            <person name="Gearin G."/>
            <person name="Gellesch M."/>
            <person name="Goldberg J."/>
            <person name="Griggs A."/>
            <person name="Gujja S."/>
            <person name="Heiman D."/>
            <person name="Howarth C."/>
            <person name="Larson L."/>
            <person name="Lui A."/>
            <person name="MacDonald P.J.P."/>
            <person name="Montmayeur A."/>
            <person name="Murphy C."/>
            <person name="Neiman D."/>
            <person name="Pearson M."/>
            <person name="Priest M."/>
            <person name="Roberts A."/>
            <person name="Saif S."/>
            <person name="Shea T."/>
            <person name="Shenoy N."/>
            <person name="Sisk P."/>
            <person name="Stolte C."/>
            <person name="Sykes S."/>
            <person name="Wortman J."/>
            <person name="Nusbaum C."/>
            <person name="Birren B."/>
        </authorList>
    </citation>
    <scope>NUCLEOTIDE SEQUENCE</scope>
    <source>
        <strain evidence="2">ACB1</strain>
    </source>
</reference>
<gene>
    <name evidence="2" type="ORF">HMPREF9625_01575</name>
</gene>
<proteinExistence type="predicted"/>